<proteinExistence type="predicted"/>
<comment type="caution">
    <text evidence="1">The sequence shown here is derived from an EMBL/GenBank/DDBJ whole genome shotgun (WGS) entry which is preliminary data.</text>
</comment>
<evidence type="ECO:0000313" key="2">
    <source>
        <dbReference type="Proteomes" id="UP000821845"/>
    </source>
</evidence>
<name>A0ACB7RLX6_HYAAI</name>
<sequence>MPAEGAPSSADMDTTRGQHPCCNGPMATTQPWCAPRPLPHGGGHRSPASSSTMAAAGQFTRRAPKLAIMKRRRRHRRKKRGRCNCRLPQYSWRVETRYLGVAVPAARNREYVTIRSHGDSPPRTRGATGAPELAMGGMQ</sequence>
<accession>A0ACB7RLX6</accession>
<evidence type="ECO:0000313" key="1">
    <source>
        <dbReference type="EMBL" id="KAH6922353.1"/>
    </source>
</evidence>
<gene>
    <name evidence="1" type="ORF">HPB50_013393</name>
</gene>
<dbReference type="EMBL" id="CM023489">
    <property type="protein sequence ID" value="KAH6922353.1"/>
    <property type="molecule type" value="Genomic_DNA"/>
</dbReference>
<dbReference type="Proteomes" id="UP000821845">
    <property type="component" value="Chromosome 9"/>
</dbReference>
<keyword evidence="2" id="KW-1185">Reference proteome</keyword>
<reference evidence="1" key="1">
    <citation type="submission" date="2020-05" db="EMBL/GenBank/DDBJ databases">
        <title>Large-scale comparative analyses of tick genomes elucidate their genetic diversity and vector capacities.</title>
        <authorList>
            <person name="Jia N."/>
            <person name="Wang J."/>
            <person name="Shi W."/>
            <person name="Du L."/>
            <person name="Sun Y."/>
            <person name="Zhan W."/>
            <person name="Jiang J."/>
            <person name="Wang Q."/>
            <person name="Zhang B."/>
            <person name="Ji P."/>
            <person name="Sakyi L.B."/>
            <person name="Cui X."/>
            <person name="Yuan T."/>
            <person name="Jiang B."/>
            <person name="Yang W."/>
            <person name="Lam T.T.-Y."/>
            <person name="Chang Q."/>
            <person name="Ding S."/>
            <person name="Wang X."/>
            <person name="Zhu J."/>
            <person name="Ruan X."/>
            <person name="Zhao L."/>
            <person name="Wei J."/>
            <person name="Que T."/>
            <person name="Du C."/>
            <person name="Cheng J."/>
            <person name="Dai P."/>
            <person name="Han X."/>
            <person name="Huang E."/>
            <person name="Gao Y."/>
            <person name="Liu J."/>
            <person name="Shao H."/>
            <person name="Ye R."/>
            <person name="Li L."/>
            <person name="Wei W."/>
            <person name="Wang X."/>
            <person name="Wang C."/>
            <person name="Yang T."/>
            <person name="Huo Q."/>
            <person name="Li W."/>
            <person name="Guo W."/>
            <person name="Chen H."/>
            <person name="Zhou L."/>
            <person name="Ni X."/>
            <person name="Tian J."/>
            <person name="Zhou Y."/>
            <person name="Sheng Y."/>
            <person name="Liu T."/>
            <person name="Pan Y."/>
            <person name="Xia L."/>
            <person name="Li J."/>
            <person name="Zhao F."/>
            <person name="Cao W."/>
        </authorList>
    </citation>
    <scope>NUCLEOTIDE SEQUENCE</scope>
    <source>
        <strain evidence="1">Hyas-2018</strain>
    </source>
</reference>
<organism evidence="1 2">
    <name type="scientific">Hyalomma asiaticum</name>
    <name type="common">Tick</name>
    <dbReference type="NCBI Taxonomy" id="266040"/>
    <lineage>
        <taxon>Eukaryota</taxon>
        <taxon>Metazoa</taxon>
        <taxon>Ecdysozoa</taxon>
        <taxon>Arthropoda</taxon>
        <taxon>Chelicerata</taxon>
        <taxon>Arachnida</taxon>
        <taxon>Acari</taxon>
        <taxon>Parasitiformes</taxon>
        <taxon>Ixodida</taxon>
        <taxon>Ixodoidea</taxon>
        <taxon>Ixodidae</taxon>
        <taxon>Hyalomminae</taxon>
        <taxon>Hyalomma</taxon>
    </lineage>
</organism>
<protein>
    <submittedName>
        <fullName evidence="1">Uncharacterized protein</fullName>
    </submittedName>
</protein>